<feature type="transmembrane region" description="Helical" evidence="1">
    <location>
        <begin position="75"/>
        <end position="100"/>
    </location>
</feature>
<sequence length="197" mass="22509">MILEMMFQLLKKKYFLALLLVINIGGTIYGFIWYEGQLAVTPGKFLIFVPDSPTASLMFCFVLTAFLFRKNWPLLEAFAAVTLLKYGVWAVVMIVAAVLAGDTLTWKQSMLIVSHLGMAVQGLLYSPYYRIKLWHLGVIAAWTLLNDFIDYYYGMHPWVSRLIQPYIDQIAVFTVCLSIVSLLTVFLLNKYAVKRTV</sequence>
<protein>
    <submittedName>
        <fullName evidence="2">Uncharacterized membrane protein YpjA</fullName>
    </submittedName>
</protein>
<organism evidence="2 3">
    <name type="scientific">Evansella caseinilytica</name>
    <dbReference type="NCBI Taxonomy" id="1503961"/>
    <lineage>
        <taxon>Bacteria</taxon>
        <taxon>Bacillati</taxon>
        <taxon>Bacillota</taxon>
        <taxon>Bacilli</taxon>
        <taxon>Bacillales</taxon>
        <taxon>Bacillaceae</taxon>
        <taxon>Evansella</taxon>
    </lineage>
</organism>
<evidence type="ECO:0000313" key="2">
    <source>
        <dbReference type="EMBL" id="SDY87803.1"/>
    </source>
</evidence>
<evidence type="ECO:0000313" key="3">
    <source>
        <dbReference type="Proteomes" id="UP000198935"/>
    </source>
</evidence>
<feature type="transmembrane region" description="Helical" evidence="1">
    <location>
        <begin position="45"/>
        <end position="68"/>
    </location>
</feature>
<keyword evidence="3" id="KW-1185">Reference proteome</keyword>
<keyword evidence="1" id="KW-1133">Transmembrane helix</keyword>
<proteinExistence type="predicted"/>
<keyword evidence="1" id="KW-0812">Transmembrane</keyword>
<dbReference type="Pfam" id="PF07187">
    <property type="entry name" value="DUF1405"/>
    <property type="match status" value="1"/>
</dbReference>
<dbReference type="InterPro" id="IPR009845">
    <property type="entry name" value="DUF1405"/>
</dbReference>
<keyword evidence="1" id="KW-0472">Membrane</keyword>
<dbReference type="Proteomes" id="UP000198935">
    <property type="component" value="Unassembled WGS sequence"/>
</dbReference>
<dbReference type="PANTHER" id="PTHR40042">
    <property type="entry name" value="HYPOTHETICAL MEMBRANE SPANNING PROTEIN"/>
    <property type="match status" value="1"/>
</dbReference>
<dbReference type="STRING" id="1503961.SAMN05421736_10461"/>
<reference evidence="3" key="1">
    <citation type="submission" date="2016-10" db="EMBL/GenBank/DDBJ databases">
        <authorList>
            <person name="Varghese N."/>
            <person name="Submissions S."/>
        </authorList>
    </citation>
    <scope>NUCLEOTIDE SEQUENCE [LARGE SCALE GENOMIC DNA]</scope>
    <source>
        <strain evidence="3">SP</strain>
    </source>
</reference>
<feature type="transmembrane region" description="Helical" evidence="1">
    <location>
        <begin position="166"/>
        <end position="188"/>
    </location>
</feature>
<feature type="transmembrane region" description="Helical" evidence="1">
    <location>
        <begin position="14"/>
        <end position="33"/>
    </location>
</feature>
<name>A0A1H3NGD8_9BACI</name>
<feature type="transmembrane region" description="Helical" evidence="1">
    <location>
        <begin position="133"/>
        <end position="154"/>
    </location>
</feature>
<dbReference type="PANTHER" id="PTHR40042:SF1">
    <property type="entry name" value="DUF1405 DOMAIN-CONTAINING PROTEIN"/>
    <property type="match status" value="1"/>
</dbReference>
<dbReference type="EMBL" id="FNPI01000004">
    <property type="protein sequence ID" value="SDY87803.1"/>
    <property type="molecule type" value="Genomic_DNA"/>
</dbReference>
<gene>
    <name evidence="2" type="ORF">SAMN05421736_10461</name>
</gene>
<evidence type="ECO:0000256" key="1">
    <source>
        <dbReference type="SAM" id="Phobius"/>
    </source>
</evidence>
<dbReference type="AlphaFoldDB" id="A0A1H3NGD8"/>
<accession>A0A1H3NGD8</accession>